<dbReference type="Proteomes" id="UP000663881">
    <property type="component" value="Unassembled WGS sequence"/>
</dbReference>
<dbReference type="Gene3D" id="3.40.50.1010">
    <property type="entry name" value="5'-nuclease"/>
    <property type="match status" value="1"/>
</dbReference>
<dbReference type="InterPro" id="IPR026832">
    <property type="entry name" value="Asteroid"/>
</dbReference>
<evidence type="ECO:0000259" key="2">
    <source>
        <dbReference type="Pfam" id="PF12813"/>
    </source>
</evidence>
<dbReference type="PANTHER" id="PTHR15665">
    <property type="entry name" value="ASTEROID PROTEIN"/>
    <property type="match status" value="1"/>
</dbReference>
<protein>
    <recommendedName>
        <fullName evidence="2">Asteroid domain-containing protein</fullName>
    </recommendedName>
</protein>
<evidence type="ECO:0000313" key="4">
    <source>
        <dbReference type="Proteomes" id="UP000663881"/>
    </source>
</evidence>
<organism evidence="3 4">
    <name type="scientific">Adineta steineri</name>
    <dbReference type="NCBI Taxonomy" id="433720"/>
    <lineage>
        <taxon>Eukaryota</taxon>
        <taxon>Metazoa</taxon>
        <taxon>Spiralia</taxon>
        <taxon>Gnathifera</taxon>
        <taxon>Rotifera</taxon>
        <taxon>Eurotatoria</taxon>
        <taxon>Bdelloidea</taxon>
        <taxon>Adinetida</taxon>
        <taxon>Adinetidae</taxon>
        <taxon>Adineta</taxon>
    </lineage>
</organism>
<name>A0A819SXC0_9BILA</name>
<comment type="similarity">
    <text evidence="1">Belongs to the asteroid family.</text>
</comment>
<dbReference type="InterPro" id="IPR039436">
    <property type="entry name" value="Asteroid_dom"/>
</dbReference>
<evidence type="ECO:0000256" key="1">
    <source>
        <dbReference type="ARBA" id="ARBA00007398"/>
    </source>
</evidence>
<sequence>MGIRGLQTFIHELLLLQQQQQQQPQQLNVLTAFPLQNCNVVLDGNSIFHQIYIQSRLTCLFGGEYNEFHTRCFYRFHLDLFLKNYPFLKSVLVVFDGAQLDDRKLETALDRAKDSVKKSLSTSWNVDLSPLLLREVFISVLEAMKITYVSALGEGDGECVSLANRFDCYVIAQDSDYFCYYLVRGYIPFNSMDMDQILRGVGSLTVQLYHMDSLLRQFAGLQPSTLALACCICGNDHVNRDLTQSILNHLVRRVYISEKFERSDSIQIKYLYASMQWMRQFDCFDSALQQSCQLINSRSEQVYLQNKLRATVQSYLRPPDILINQFSSSNNSNLPTDSYFVRRAQIYSQARNMGDSQNIAQIDGNLLSIISKGAHQIPRFLCDALCNLRLSSSFIDILIHRRFICKAHIETENKPSIYECAIPLLLPCFAILLRWDNEYIDPVIYIHHRVRNQLERCHYPLRRYLNNVPGLDEIQSMSRDNRRNFVRTYLESPNKPYGQWNQIDSDYHFWLMIIRYWYIKRGRQPVFLYAVIVCLIKTVFLRTDYESKLVEEQIRSISLAFGDNGNRLRNFPDVLQQLNAMDNEVVNNNVFDNSIVYELNCLQTIYKYSLKLNEFFNKSFPLIIHPHYFISGQLFYAFVDRYRTHNNLSEVLTNLFLGQAILIDFANNLYQCISFGG</sequence>
<dbReference type="Pfam" id="PF12813">
    <property type="entry name" value="XPG_I_2"/>
    <property type="match status" value="1"/>
</dbReference>
<dbReference type="EMBL" id="CAJOAY010004395">
    <property type="protein sequence ID" value="CAF4068234.1"/>
    <property type="molecule type" value="Genomic_DNA"/>
</dbReference>
<dbReference type="SUPFAM" id="SSF88723">
    <property type="entry name" value="PIN domain-like"/>
    <property type="match status" value="1"/>
</dbReference>
<evidence type="ECO:0000313" key="3">
    <source>
        <dbReference type="EMBL" id="CAF4068234.1"/>
    </source>
</evidence>
<proteinExistence type="inferred from homology"/>
<dbReference type="InterPro" id="IPR029060">
    <property type="entry name" value="PIN-like_dom_sf"/>
</dbReference>
<comment type="caution">
    <text evidence="3">The sequence shown here is derived from an EMBL/GenBank/DDBJ whole genome shotgun (WGS) entry which is preliminary data.</text>
</comment>
<gene>
    <name evidence="3" type="ORF">OKA104_LOCUS33810</name>
</gene>
<accession>A0A819SXC0</accession>
<reference evidence="3" key="1">
    <citation type="submission" date="2021-02" db="EMBL/GenBank/DDBJ databases">
        <authorList>
            <person name="Nowell W R."/>
        </authorList>
    </citation>
    <scope>NUCLEOTIDE SEQUENCE</scope>
</reference>
<dbReference type="PANTHER" id="PTHR15665:SF1">
    <property type="entry name" value="PROTEIN ASTEROID HOMOLOG 1"/>
    <property type="match status" value="1"/>
</dbReference>
<feature type="domain" description="Asteroid" evidence="2">
    <location>
        <begin position="118"/>
        <end position="239"/>
    </location>
</feature>
<dbReference type="AlphaFoldDB" id="A0A819SXC0"/>